<reference evidence="7" key="1">
    <citation type="journal article" date="2014" name="BMC Genomics">
        <title>The genome sequence of the biocontrol fungus Metarhizium anisopliae and comparative genomics of Metarhizium species.</title>
        <authorList>
            <person name="Pattemore J.A."/>
            <person name="Hane J.K."/>
            <person name="Williams A.H."/>
            <person name="Wilson B.A."/>
            <person name="Stodart B.J."/>
            <person name="Ash G.J."/>
        </authorList>
    </citation>
    <scope>NUCLEOTIDE SEQUENCE [LARGE SCALE GENOMIC DNA]</scope>
    <source>
        <strain evidence="7">BRIP 53293</strain>
    </source>
</reference>
<evidence type="ECO:0000313" key="6">
    <source>
        <dbReference type="EMBL" id="KJK74573.1"/>
    </source>
</evidence>
<evidence type="ECO:0000256" key="3">
    <source>
        <dbReference type="ARBA" id="ARBA00022857"/>
    </source>
</evidence>
<dbReference type="GO" id="GO:0016614">
    <property type="term" value="F:oxidoreductase activity, acting on CH-OH group of donors"/>
    <property type="evidence" value="ECO:0007669"/>
    <property type="project" value="UniProtKB-ARBA"/>
</dbReference>
<dbReference type="PANTHER" id="PTHR48107:SF16">
    <property type="entry name" value="NADPH-DEPENDENT ALDEHYDE REDUCTASE 1, CHLOROPLASTIC"/>
    <property type="match status" value="1"/>
</dbReference>
<dbReference type="PROSITE" id="PS00061">
    <property type="entry name" value="ADH_SHORT"/>
    <property type="match status" value="1"/>
</dbReference>
<evidence type="ECO:0000313" key="7">
    <source>
        <dbReference type="Proteomes" id="UP000054544"/>
    </source>
</evidence>
<keyword evidence="3" id="KW-0521">NADP</keyword>
<dbReference type="InterPro" id="IPR002347">
    <property type="entry name" value="SDR_fam"/>
</dbReference>
<dbReference type="AlphaFoldDB" id="A0A0D9NLF5"/>
<dbReference type="Pfam" id="PF13561">
    <property type="entry name" value="adh_short_C2"/>
    <property type="match status" value="1"/>
</dbReference>
<evidence type="ECO:0000256" key="4">
    <source>
        <dbReference type="ARBA" id="ARBA00023002"/>
    </source>
</evidence>
<evidence type="ECO:0000256" key="1">
    <source>
        <dbReference type="ARBA" id="ARBA00006484"/>
    </source>
</evidence>
<dbReference type="OrthoDB" id="47007at2759"/>
<sequence length="181" mass="20173">MEGAKVAVVFLPAEEDAQHRKAQVEKNGGDCPHFQPLEPLNQLHLRGRKDQIRIWRGRYSSKQCRYSKRKGTIFDISEEQRASTFCGNINSYFYLTKTILPFMAKHGSIINSASVDSYIGVPSRLDYATTKGAIIAFTRSLSNHLIKKGIRVNAVAAGPVWAPLIASGVEKPRQHRHGLGN</sequence>
<keyword evidence="7" id="KW-1185">Reference proteome</keyword>
<dbReference type="PANTHER" id="PTHR48107">
    <property type="entry name" value="NADPH-DEPENDENT ALDEHYDE REDUCTASE-LIKE PROTEIN, CHLOROPLASTIC-RELATED"/>
    <property type="match status" value="1"/>
</dbReference>
<dbReference type="InterPro" id="IPR036291">
    <property type="entry name" value="NAD(P)-bd_dom_sf"/>
</dbReference>
<comment type="similarity">
    <text evidence="1">Belongs to the short-chain dehydrogenases/reductases (SDR) family.</text>
</comment>
<evidence type="ECO:0000256" key="2">
    <source>
        <dbReference type="ARBA" id="ARBA00015194"/>
    </source>
</evidence>
<name>A0A0D9NLF5_METAN</name>
<dbReference type="InterPro" id="IPR020904">
    <property type="entry name" value="Sc_DH/Rdtase_CS"/>
</dbReference>
<gene>
    <name evidence="6" type="ORF">H634G_10102</name>
</gene>
<dbReference type="Proteomes" id="UP000054544">
    <property type="component" value="Unassembled WGS sequence"/>
</dbReference>
<evidence type="ECO:0000256" key="5">
    <source>
        <dbReference type="ARBA" id="ARBA00046017"/>
    </source>
</evidence>
<keyword evidence="4" id="KW-0560">Oxidoreductase</keyword>
<dbReference type="Gene3D" id="3.40.50.720">
    <property type="entry name" value="NAD(P)-binding Rossmann-like Domain"/>
    <property type="match status" value="1"/>
</dbReference>
<accession>A0A0D9NLF5</accession>
<dbReference type="STRING" id="1291518.A0A0D9NLF5"/>
<proteinExistence type="inferred from homology"/>
<dbReference type="PRINTS" id="PR00081">
    <property type="entry name" value="GDHRDH"/>
</dbReference>
<comment type="function">
    <text evidence="5">Hydroxynaphthalene reductase-like protein; part of the Pks2 gene cluster that mediates the formation of infectious structures (appressoria), enabling these fungi to kill insects faster. The product of the Pks2 gene cluster is different from the one of Pks1 and has still not been identified.</text>
</comment>
<dbReference type="SUPFAM" id="SSF51735">
    <property type="entry name" value="NAD(P)-binding Rossmann-fold domains"/>
    <property type="match status" value="1"/>
</dbReference>
<organism evidence="6 7">
    <name type="scientific">Metarhizium anisopliae BRIP 53293</name>
    <dbReference type="NCBI Taxonomy" id="1291518"/>
    <lineage>
        <taxon>Eukaryota</taxon>
        <taxon>Fungi</taxon>
        <taxon>Dikarya</taxon>
        <taxon>Ascomycota</taxon>
        <taxon>Pezizomycotina</taxon>
        <taxon>Sordariomycetes</taxon>
        <taxon>Hypocreomycetidae</taxon>
        <taxon>Hypocreales</taxon>
        <taxon>Clavicipitaceae</taxon>
        <taxon>Metarhizium</taxon>
    </lineage>
</organism>
<dbReference type="EMBL" id="KE384756">
    <property type="protein sequence ID" value="KJK74573.1"/>
    <property type="molecule type" value="Genomic_DNA"/>
</dbReference>
<protein>
    <recommendedName>
        <fullName evidence="2">Hydroxynaphthalene reductase-like protein Arp2</fullName>
    </recommendedName>
</protein>
<dbReference type="PRINTS" id="PR00080">
    <property type="entry name" value="SDRFAMILY"/>
</dbReference>